<name>A0A939HAD5_9CLOT</name>
<evidence type="ECO:0000256" key="1">
    <source>
        <dbReference type="ARBA" id="ARBA00010641"/>
    </source>
</evidence>
<evidence type="ECO:0000256" key="4">
    <source>
        <dbReference type="ARBA" id="ARBA00023163"/>
    </source>
</evidence>
<feature type="domain" description="RNA polymerase sigma factor 70 region 4 type 2" evidence="6">
    <location>
        <begin position="91"/>
        <end position="143"/>
    </location>
</feature>
<evidence type="ECO:0000256" key="3">
    <source>
        <dbReference type="ARBA" id="ARBA00023082"/>
    </source>
</evidence>
<evidence type="ECO:0000259" key="6">
    <source>
        <dbReference type="Pfam" id="PF08281"/>
    </source>
</evidence>
<dbReference type="Gene3D" id="1.10.1740.10">
    <property type="match status" value="1"/>
</dbReference>
<evidence type="ECO:0000256" key="2">
    <source>
        <dbReference type="ARBA" id="ARBA00023015"/>
    </source>
</evidence>
<gene>
    <name evidence="7" type="ORF">J3A84_02820</name>
</gene>
<dbReference type="InterPro" id="IPR014284">
    <property type="entry name" value="RNA_pol_sigma-70_dom"/>
</dbReference>
<keyword evidence="4" id="KW-0804">Transcription</keyword>
<proteinExistence type="inferred from homology"/>
<organism evidence="7 8">
    <name type="scientific">Proteiniclasticum aestuarii</name>
    <dbReference type="NCBI Taxonomy" id="2817862"/>
    <lineage>
        <taxon>Bacteria</taxon>
        <taxon>Bacillati</taxon>
        <taxon>Bacillota</taxon>
        <taxon>Clostridia</taxon>
        <taxon>Eubacteriales</taxon>
        <taxon>Clostridiaceae</taxon>
        <taxon>Proteiniclasticum</taxon>
    </lineage>
</organism>
<evidence type="ECO:0000313" key="7">
    <source>
        <dbReference type="EMBL" id="MBO1263975.1"/>
    </source>
</evidence>
<evidence type="ECO:0000259" key="5">
    <source>
        <dbReference type="Pfam" id="PF04542"/>
    </source>
</evidence>
<dbReference type="SUPFAM" id="SSF88946">
    <property type="entry name" value="Sigma2 domain of RNA polymerase sigma factors"/>
    <property type="match status" value="1"/>
</dbReference>
<dbReference type="CDD" id="cd06171">
    <property type="entry name" value="Sigma70_r4"/>
    <property type="match status" value="1"/>
</dbReference>
<dbReference type="EMBL" id="JAFNJU010000001">
    <property type="protein sequence ID" value="MBO1263975.1"/>
    <property type="molecule type" value="Genomic_DNA"/>
</dbReference>
<protein>
    <submittedName>
        <fullName evidence="7">RNA polymerase sigma factor</fullName>
    </submittedName>
</protein>
<keyword evidence="3" id="KW-0731">Sigma factor</keyword>
<dbReference type="Gene3D" id="1.10.10.10">
    <property type="entry name" value="Winged helix-like DNA-binding domain superfamily/Winged helix DNA-binding domain"/>
    <property type="match status" value="1"/>
</dbReference>
<dbReference type="GO" id="GO:0016987">
    <property type="term" value="F:sigma factor activity"/>
    <property type="evidence" value="ECO:0007669"/>
    <property type="project" value="UniProtKB-KW"/>
</dbReference>
<dbReference type="InterPro" id="IPR007627">
    <property type="entry name" value="RNA_pol_sigma70_r2"/>
</dbReference>
<accession>A0A939HAD5</accession>
<comment type="caution">
    <text evidence="7">The sequence shown here is derived from an EMBL/GenBank/DDBJ whole genome shotgun (WGS) entry which is preliminary data.</text>
</comment>
<evidence type="ECO:0000313" key="8">
    <source>
        <dbReference type="Proteomes" id="UP000664218"/>
    </source>
</evidence>
<keyword evidence="2" id="KW-0805">Transcription regulation</keyword>
<dbReference type="NCBIfam" id="TIGR02937">
    <property type="entry name" value="sigma70-ECF"/>
    <property type="match status" value="1"/>
</dbReference>
<dbReference type="AlphaFoldDB" id="A0A939HAD5"/>
<dbReference type="Proteomes" id="UP000664218">
    <property type="component" value="Unassembled WGS sequence"/>
</dbReference>
<dbReference type="Pfam" id="PF08281">
    <property type="entry name" value="Sigma70_r4_2"/>
    <property type="match status" value="1"/>
</dbReference>
<dbReference type="PANTHER" id="PTHR43133:SF60">
    <property type="entry name" value="RNA POLYMERASE SIGMA FACTOR SIGV"/>
    <property type="match status" value="1"/>
</dbReference>
<feature type="domain" description="RNA polymerase sigma-70 region 2" evidence="5">
    <location>
        <begin position="4"/>
        <end position="68"/>
    </location>
</feature>
<dbReference type="SUPFAM" id="SSF88659">
    <property type="entry name" value="Sigma3 and sigma4 domains of RNA polymerase sigma factors"/>
    <property type="match status" value="1"/>
</dbReference>
<dbReference type="GO" id="GO:0003677">
    <property type="term" value="F:DNA binding"/>
    <property type="evidence" value="ECO:0007669"/>
    <property type="project" value="InterPro"/>
</dbReference>
<comment type="similarity">
    <text evidence="1">Belongs to the sigma-70 factor family. ECF subfamily.</text>
</comment>
<sequence length="155" mass="18899">MIELYERHVDMVYRICFSYLKNSMDTEDMVQNTFIRLLDRPVEFENEEHEKAWLIVTARNLCRNHLKSWWQKNGNLEEEMHHLSMEEEADQNLLEMVMKLPEKYRVTLYLYYYEGYDSAEIAKLMEKPSSTVRNYLQRGRDRLKVMLGEDIFEKQ</sequence>
<keyword evidence="8" id="KW-1185">Reference proteome</keyword>
<dbReference type="GO" id="GO:0006352">
    <property type="term" value="P:DNA-templated transcription initiation"/>
    <property type="evidence" value="ECO:0007669"/>
    <property type="project" value="InterPro"/>
</dbReference>
<dbReference type="InterPro" id="IPR013324">
    <property type="entry name" value="RNA_pol_sigma_r3/r4-like"/>
</dbReference>
<dbReference type="InterPro" id="IPR039425">
    <property type="entry name" value="RNA_pol_sigma-70-like"/>
</dbReference>
<dbReference type="InterPro" id="IPR013249">
    <property type="entry name" value="RNA_pol_sigma70_r4_t2"/>
</dbReference>
<dbReference type="Pfam" id="PF04542">
    <property type="entry name" value="Sigma70_r2"/>
    <property type="match status" value="1"/>
</dbReference>
<reference evidence="7" key="1">
    <citation type="submission" date="2021-03" db="EMBL/GenBank/DDBJ databases">
        <title>Proteiniclasticum marinus sp. nov., isolated from tidal flat sediment.</title>
        <authorList>
            <person name="Namirimu T."/>
            <person name="Yang J.-A."/>
            <person name="Yang S.-H."/>
            <person name="Kim Y.-J."/>
            <person name="Kwon K.K."/>
        </authorList>
    </citation>
    <scope>NUCLEOTIDE SEQUENCE</scope>
    <source>
        <strain evidence="7">SCR006</strain>
    </source>
</reference>
<dbReference type="PANTHER" id="PTHR43133">
    <property type="entry name" value="RNA POLYMERASE ECF-TYPE SIGMA FACTO"/>
    <property type="match status" value="1"/>
</dbReference>
<dbReference type="InterPro" id="IPR036388">
    <property type="entry name" value="WH-like_DNA-bd_sf"/>
</dbReference>
<dbReference type="InterPro" id="IPR013325">
    <property type="entry name" value="RNA_pol_sigma_r2"/>
</dbReference>